<comment type="caution">
    <text evidence="2">The sequence shown here is derived from an EMBL/GenBank/DDBJ whole genome shotgun (WGS) entry which is preliminary data.</text>
</comment>
<proteinExistence type="predicted"/>
<evidence type="ECO:0000256" key="1">
    <source>
        <dbReference type="SAM" id="MobiDB-lite"/>
    </source>
</evidence>
<name>A0A8J5W8C1_ZIZPA</name>
<dbReference type="AlphaFoldDB" id="A0A8J5W8C1"/>
<keyword evidence="3" id="KW-1185">Reference proteome</keyword>
<organism evidence="2 3">
    <name type="scientific">Zizania palustris</name>
    <name type="common">Northern wild rice</name>
    <dbReference type="NCBI Taxonomy" id="103762"/>
    <lineage>
        <taxon>Eukaryota</taxon>
        <taxon>Viridiplantae</taxon>
        <taxon>Streptophyta</taxon>
        <taxon>Embryophyta</taxon>
        <taxon>Tracheophyta</taxon>
        <taxon>Spermatophyta</taxon>
        <taxon>Magnoliopsida</taxon>
        <taxon>Liliopsida</taxon>
        <taxon>Poales</taxon>
        <taxon>Poaceae</taxon>
        <taxon>BOP clade</taxon>
        <taxon>Oryzoideae</taxon>
        <taxon>Oryzeae</taxon>
        <taxon>Zizaniinae</taxon>
        <taxon>Zizania</taxon>
    </lineage>
</organism>
<protein>
    <submittedName>
        <fullName evidence="2">Uncharacterized protein</fullName>
    </submittedName>
</protein>
<dbReference type="Proteomes" id="UP000729402">
    <property type="component" value="Unassembled WGS sequence"/>
</dbReference>
<reference evidence="2" key="1">
    <citation type="journal article" date="2021" name="bioRxiv">
        <title>Whole Genome Assembly and Annotation of Northern Wild Rice, Zizania palustris L., Supports a Whole Genome Duplication in the Zizania Genus.</title>
        <authorList>
            <person name="Haas M."/>
            <person name="Kono T."/>
            <person name="Macchietto M."/>
            <person name="Millas R."/>
            <person name="McGilp L."/>
            <person name="Shao M."/>
            <person name="Duquette J."/>
            <person name="Hirsch C.N."/>
            <person name="Kimball J."/>
        </authorList>
    </citation>
    <scope>NUCLEOTIDE SEQUENCE</scope>
    <source>
        <tissue evidence="2">Fresh leaf tissue</tissue>
    </source>
</reference>
<sequence>MKGLLPKTTTMKAAGDKGKDCNKAPVSCSSCVELQVVSASQVPQRRNQRTRRRLVAVVDLEVDASWEGNKRQMIIPVIHILSPERKEGSILQWFSLCSQYWLFWPPYRVGVLLAFKWNELFVLS</sequence>
<feature type="region of interest" description="Disordered" evidence="1">
    <location>
        <begin position="1"/>
        <end position="22"/>
    </location>
</feature>
<gene>
    <name evidence="2" type="ORF">GUJ93_ZPchr0010g8446</name>
</gene>
<accession>A0A8J5W8C1</accession>
<dbReference type="EMBL" id="JAAALK010000082">
    <property type="protein sequence ID" value="KAG8084286.1"/>
    <property type="molecule type" value="Genomic_DNA"/>
</dbReference>
<reference evidence="2" key="2">
    <citation type="submission" date="2021-02" db="EMBL/GenBank/DDBJ databases">
        <authorList>
            <person name="Kimball J.A."/>
            <person name="Haas M.W."/>
            <person name="Macchietto M."/>
            <person name="Kono T."/>
            <person name="Duquette J."/>
            <person name="Shao M."/>
        </authorList>
    </citation>
    <scope>NUCLEOTIDE SEQUENCE</scope>
    <source>
        <tissue evidence="2">Fresh leaf tissue</tissue>
    </source>
</reference>
<evidence type="ECO:0000313" key="2">
    <source>
        <dbReference type="EMBL" id="KAG8084286.1"/>
    </source>
</evidence>
<evidence type="ECO:0000313" key="3">
    <source>
        <dbReference type="Proteomes" id="UP000729402"/>
    </source>
</evidence>